<accession>A0A4Q9PE98</accession>
<organism evidence="1 2">
    <name type="scientific">Dichomitus squalens</name>
    <dbReference type="NCBI Taxonomy" id="114155"/>
    <lineage>
        <taxon>Eukaryota</taxon>
        <taxon>Fungi</taxon>
        <taxon>Dikarya</taxon>
        <taxon>Basidiomycota</taxon>
        <taxon>Agaricomycotina</taxon>
        <taxon>Agaricomycetes</taxon>
        <taxon>Polyporales</taxon>
        <taxon>Polyporaceae</taxon>
        <taxon>Dichomitus</taxon>
    </lineage>
</organism>
<dbReference type="AlphaFoldDB" id="A0A4Q9PE98"/>
<evidence type="ECO:0000313" key="2">
    <source>
        <dbReference type="Proteomes" id="UP000292082"/>
    </source>
</evidence>
<dbReference type="EMBL" id="ML145227">
    <property type="protein sequence ID" value="TBU53028.1"/>
    <property type="molecule type" value="Genomic_DNA"/>
</dbReference>
<dbReference type="Proteomes" id="UP000292082">
    <property type="component" value="Unassembled WGS sequence"/>
</dbReference>
<sequence length="139" mass="15302">MGSGQRTLSTQQHIAPGFRHQYHSECLHTAGIRHIYSTGIHVSLPPLIRISIRRLIYEKCSMAPQGPLVPSQSPFRQTRSRRPFSPWATVAPFGTPIEAPPDFDLRARIEAALAGPVHGAVRAEDDDLPIAPPEALNAR</sequence>
<gene>
    <name evidence="1" type="ORF">BD310DRAFT_182093</name>
</gene>
<keyword evidence="2" id="KW-1185">Reference proteome</keyword>
<proteinExistence type="predicted"/>
<protein>
    <submittedName>
        <fullName evidence="1">Uncharacterized protein</fullName>
    </submittedName>
</protein>
<reference evidence="1 2" key="1">
    <citation type="submission" date="2019-01" db="EMBL/GenBank/DDBJ databases">
        <title>Draft genome sequences of three monokaryotic isolates of the white-rot basidiomycete fungus Dichomitus squalens.</title>
        <authorList>
            <consortium name="DOE Joint Genome Institute"/>
            <person name="Lopez S.C."/>
            <person name="Andreopoulos B."/>
            <person name="Pangilinan J."/>
            <person name="Lipzen A."/>
            <person name="Riley R."/>
            <person name="Ahrendt S."/>
            <person name="Ng V."/>
            <person name="Barry K."/>
            <person name="Daum C."/>
            <person name="Grigoriev I.V."/>
            <person name="Hilden K.S."/>
            <person name="Makela M.R."/>
            <person name="de Vries R.P."/>
        </authorList>
    </citation>
    <scope>NUCLEOTIDE SEQUENCE [LARGE SCALE GENOMIC DNA]</scope>
    <source>
        <strain evidence="1 2">CBS 464.89</strain>
    </source>
</reference>
<evidence type="ECO:0000313" key="1">
    <source>
        <dbReference type="EMBL" id="TBU53028.1"/>
    </source>
</evidence>
<name>A0A4Q9PE98_9APHY</name>